<dbReference type="InterPro" id="IPR011032">
    <property type="entry name" value="GroES-like_sf"/>
</dbReference>
<evidence type="ECO:0000256" key="1">
    <source>
        <dbReference type="ARBA" id="ARBA00023002"/>
    </source>
</evidence>
<dbReference type="InterPro" id="IPR050129">
    <property type="entry name" value="Zn_alcohol_dh"/>
</dbReference>
<dbReference type="EMBL" id="LGCL01000016">
    <property type="protein sequence ID" value="KPL78711.1"/>
    <property type="molecule type" value="Genomic_DNA"/>
</dbReference>
<dbReference type="Gene3D" id="3.40.50.720">
    <property type="entry name" value="NAD(P)-binding Rossmann-like Domain"/>
    <property type="match status" value="1"/>
</dbReference>
<organism evidence="3 4">
    <name type="scientific">Ornatilinea apprima</name>
    <dbReference type="NCBI Taxonomy" id="1134406"/>
    <lineage>
        <taxon>Bacteria</taxon>
        <taxon>Bacillati</taxon>
        <taxon>Chloroflexota</taxon>
        <taxon>Anaerolineae</taxon>
        <taxon>Anaerolineales</taxon>
        <taxon>Anaerolineaceae</taxon>
        <taxon>Ornatilinea</taxon>
    </lineage>
</organism>
<comment type="caution">
    <text evidence="3">The sequence shown here is derived from an EMBL/GenBank/DDBJ whole genome shotgun (WGS) entry which is preliminary data.</text>
</comment>
<dbReference type="Gene3D" id="3.90.180.10">
    <property type="entry name" value="Medium-chain alcohol dehydrogenases, catalytic domain"/>
    <property type="match status" value="2"/>
</dbReference>
<dbReference type="PATRIC" id="fig|1134406.4.peg.1589"/>
<evidence type="ECO:0000313" key="4">
    <source>
        <dbReference type="Proteomes" id="UP000050417"/>
    </source>
</evidence>
<keyword evidence="1" id="KW-0560">Oxidoreductase</keyword>
<dbReference type="OrthoDB" id="9787435at2"/>
<dbReference type="SUPFAM" id="SSF50129">
    <property type="entry name" value="GroES-like"/>
    <property type="match status" value="1"/>
</dbReference>
<accession>A0A0P6XU97</accession>
<name>A0A0P6XU97_9CHLR</name>
<evidence type="ECO:0000313" key="3">
    <source>
        <dbReference type="EMBL" id="KPL78711.1"/>
    </source>
</evidence>
<dbReference type="STRING" id="1134406.ADN00_05560"/>
<dbReference type="InterPro" id="IPR013154">
    <property type="entry name" value="ADH-like_N"/>
</dbReference>
<reference evidence="3 4" key="1">
    <citation type="submission" date="2015-07" db="EMBL/GenBank/DDBJ databases">
        <title>Genome sequence of Ornatilinea apprima DSM 23815.</title>
        <authorList>
            <person name="Hemp J."/>
            <person name="Ward L.M."/>
            <person name="Pace L.A."/>
            <person name="Fischer W.W."/>
        </authorList>
    </citation>
    <scope>NUCLEOTIDE SEQUENCE [LARGE SCALE GENOMIC DNA]</scope>
    <source>
        <strain evidence="3 4">P3M-1</strain>
    </source>
</reference>
<feature type="domain" description="Alcohol dehydrogenase-like N-terminal" evidence="2">
    <location>
        <begin position="48"/>
        <end position="142"/>
    </location>
</feature>
<dbReference type="PANTHER" id="PTHR43401">
    <property type="entry name" value="L-THREONINE 3-DEHYDROGENASE"/>
    <property type="match status" value="1"/>
</dbReference>
<evidence type="ECO:0000259" key="2">
    <source>
        <dbReference type="Pfam" id="PF08240"/>
    </source>
</evidence>
<proteinExistence type="predicted"/>
<dbReference type="PANTHER" id="PTHR43401:SF2">
    <property type="entry name" value="L-THREONINE 3-DEHYDROGENASE"/>
    <property type="match status" value="1"/>
</dbReference>
<dbReference type="InterPro" id="IPR036291">
    <property type="entry name" value="NAD(P)-bd_dom_sf"/>
</dbReference>
<dbReference type="AlphaFoldDB" id="A0A0P6XU97"/>
<dbReference type="Proteomes" id="UP000050417">
    <property type="component" value="Unassembled WGS sequence"/>
</dbReference>
<gene>
    <name evidence="3" type="ORF">ADN00_05560</name>
</gene>
<keyword evidence="4" id="KW-1185">Reference proteome</keyword>
<dbReference type="SUPFAM" id="SSF51735">
    <property type="entry name" value="NAD(P)-binding Rossmann-fold domains"/>
    <property type="match status" value="1"/>
</dbReference>
<dbReference type="RefSeq" id="WP_075061981.1">
    <property type="nucleotide sequence ID" value="NZ_LGCL01000016.1"/>
</dbReference>
<protein>
    <submittedName>
        <fullName evidence="3">Alcohol dehydrogenase</fullName>
    </submittedName>
</protein>
<sequence>MGEKFQAYRSLDYSLPDKTLAWNLYGAGLENMGCDGQPEAFDVPEPNDDQMLVRIDSVGVCFSDIKVLKQGSAHPKLYNRDMRQEPTRLGHEVSLTVVKVGKNLAGNYHPGQRLAVQPDIYQQGKSTAYGYTIPGGLVQYHLIGKEVLETDAGACLLPMADSMGYAESSLLEPWGCVMAAYTQRRRLTPKAGGVMWMVGQPGDETVYTCSLALSPSRIVLSNVPASMRKIAEASGAEIIERDGLTPADFDALKQDVTDGLGFDDIVVLNPGSADVVGKIARLIARRGTCNLVGAKALDGLVEVDLGRLHYDYIAFVGTSGTDIAAAYGEARNRCELRPGGTTVFVGAGGPMGQMHVQRALELPTGPKLVIVTEISDERLQTLRDMFQPLAEKYQRTILYFNPNASQQSFHAFVMESTQGQGADDVVVSVPVAALMEEGGAVMKPDGMLVLFAGVPNGTMGKVDMSNVYLSNAQYTGTSGLTIDDQSLVMERRVAGTLSPGRSVAAIGGLETAPEAIRSVMEGRYPGKVVVFPQLSNLPLMALKELPEKLPEVAAKLGENLMWTNEAEEVLIEKYWEKPE</sequence>
<dbReference type="GO" id="GO:0016491">
    <property type="term" value="F:oxidoreductase activity"/>
    <property type="evidence" value="ECO:0007669"/>
    <property type="project" value="UniProtKB-KW"/>
</dbReference>
<dbReference type="Pfam" id="PF08240">
    <property type="entry name" value="ADH_N"/>
    <property type="match status" value="1"/>
</dbReference>